<evidence type="ECO:0000256" key="10">
    <source>
        <dbReference type="ARBA" id="ARBA00023002"/>
    </source>
</evidence>
<keyword evidence="13" id="KW-0449">Lipoprotein</keyword>
<dbReference type="GO" id="GO:0005886">
    <property type="term" value="C:plasma membrane"/>
    <property type="evidence" value="ECO:0007669"/>
    <property type="project" value="UniProtKB-SubCell"/>
</dbReference>
<evidence type="ECO:0000256" key="14">
    <source>
        <dbReference type="ARBA" id="ARBA00030198"/>
    </source>
</evidence>
<dbReference type="InterPro" id="IPR002429">
    <property type="entry name" value="CcO_II-like_C"/>
</dbReference>
<dbReference type="SUPFAM" id="SSF49503">
    <property type="entry name" value="Cupredoxins"/>
    <property type="match status" value="1"/>
</dbReference>
<dbReference type="PROSITE" id="PS50999">
    <property type="entry name" value="COX2_TM"/>
    <property type="match status" value="1"/>
</dbReference>
<evidence type="ECO:0000256" key="16">
    <source>
        <dbReference type="SAM" id="Phobius"/>
    </source>
</evidence>
<reference evidence="19" key="1">
    <citation type="submission" date="2008-06" db="EMBL/GenBank/DDBJ databases">
        <title>Complete sequence of Chlorobaculum parvum NCIB 8327.</title>
        <authorList>
            <consortium name="US DOE Joint Genome Institute"/>
            <person name="Lucas S."/>
            <person name="Copeland A."/>
            <person name="Lapidus A."/>
            <person name="Glavina del Rio T."/>
            <person name="Dalin E."/>
            <person name="Tice H."/>
            <person name="Bruce D."/>
            <person name="Goodwin L."/>
            <person name="Pitluck S."/>
            <person name="Schmutz J."/>
            <person name="Larimer F."/>
            <person name="Land M."/>
            <person name="Hauser L."/>
            <person name="Kyrpides N."/>
            <person name="Mikhailova N."/>
            <person name="Zhao F."/>
            <person name="Li T."/>
            <person name="Liu Z."/>
            <person name="Overmann J."/>
            <person name="Bryant D.A."/>
            <person name="Richardson P."/>
        </authorList>
    </citation>
    <scope>NUCLEOTIDE SEQUENCE [LARGE SCALE GENOMIC DNA]</scope>
    <source>
        <strain evidence="19">NCIB 8327</strain>
    </source>
</reference>
<dbReference type="GO" id="GO:0004129">
    <property type="term" value="F:cytochrome-c oxidase activity"/>
    <property type="evidence" value="ECO:0007669"/>
    <property type="project" value="UniProtKB-UniRule"/>
</dbReference>
<dbReference type="InterPro" id="IPR034227">
    <property type="entry name" value="CuRO_UO_II"/>
</dbReference>
<evidence type="ECO:0000256" key="9">
    <source>
        <dbReference type="ARBA" id="ARBA00022989"/>
    </source>
</evidence>
<keyword evidence="9 16" id="KW-1133">Transmembrane helix</keyword>
<evidence type="ECO:0000313" key="19">
    <source>
        <dbReference type="EMBL" id="ACF11290.1"/>
    </source>
</evidence>
<organism evidence="19 20">
    <name type="scientific">Chlorobaculum parvum (strain DSM 263 / NCIMB 8327)</name>
    <name type="common">Chlorobium vibrioforme subsp. thiosulfatophilum</name>
    <dbReference type="NCBI Taxonomy" id="517417"/>
    <lineage>
        <taxon>Bacteria</taxon>
        <taxon>Pseudomonadati</taxon>
        <taxon>Chlorobiota</taxon>
        <taxon>Chlorobiia</taxon>
        <taxon>Chlorobiales</taxon>
        <taxon>Chlorobiaceae</taxon>
        <taxon>Chlorobaculum</taxon>
    </lineage>
</organism>
<protein>
    <recommendedName>
        <fullName evidence="14">Ubiquinol oxidase polypeptide II</fullName>
    </recommendedName>
</protein>
<evidence type="ECO:0000256" key="13">
    <source>
        <dbReference type="ARBA" id="ARBA00023288"/>
    </source>
</evidence>
<dbReference type="GO" id="GO:0016682">
    <property type="term" value="F:oxidoreductase activity, acting on diphenols and related substances as donors, oxygen as acceptor"/>
    <property type="evidence" value="ECO:0007669"/>
    <property type="project" value="InterPro"/>
</dbReference>
<dbReference type="Gene3D" id="2.60.40.420">
    <property type="entry name" value="Cupredoxins - blue copper proteins"/>
    <property type="match status" value="1"/>
</dbReference>
<evidence type="ECO:0000256" key="1">
    <source>
        <dbReference type="ARBA" id="ARBA00004651"/>
    </source>
</evidence>
<dbReference type="KEGG" id="cpc:Cpar_0877"/>
<dbReference type="PROSITE" id="PS50857">
    <property type="entry name" value="COX2_CUA"/>
    <property type="match status" value="1"/>
</dbReference>
<evidence type="ECO:0000313" key="20">
    <source>
        <dbReference type="Proteomes" id="UP000008811"/>
    </source>
</evidence>
<evidence type="ECO:0000256" key="2">
    <source>
        <dbReference type="ARBA" id="ARBA00007866"/>
    </source>
</evidence>
<dbReference type="InterPro" id="IPR011759">
    <property type="entry name" value="Cyt_c_oxidase_su2_TM_dom"/>
</dbReference>
<keyword evidence="7" id="KW-0732">Signal</keyword>
<keyword evidence="4 15" id="KW-1003">Cell membrane</keyword>
<dbReference type="Pfam" id="PF00116">
    <property type="entry name" value="COX2"/>
    <property type="match status" value="1"/>
</dbReference>
<dbReference type="GO" id="GO:0042773">
    <property type="term" value="P:ATP synthesis coupled electron transport"/>
    <property type="evidence" value="ECO:0007669"/>
    <property type="project" value="TreeGrafter"/>
</dbReference>
<evidence type="ECO:0000256" key="5">
    <source>
        <dbReference type="ARBA" id="ARBA00022660"/>
    </source>
</evidence>
<keyword evidence="10 15" id="KW-0560">Oxidoreductase</keyword>
<dbReference type="OrthoDB" id="9783445at2"/>
<keyword evidence="12" id="KW-0564">Palmitate</keyword>
<evidence type="ECO:0000256" key="3">
    <source>
        <dbReference type="ARBA" id="ARBA00022448"/>
    </source>
</evidence>
<dbReference type="InterPro" id="IPR045187">
    <property type="entry name" value="CcO_II"/>
</dbReference>
<dbReference type="InterPro" id="IPR036257">
    <property type="entry name" value="Cyt_c_oxidase_su2_TM_sf"/>
</dbReference>
<dbReference type="RefSeq" id="WP_012502123.1">
    <property type="nucleotide sequence ID" value="NC_011027.1"/>
</dbReference>
<dbReference type="PROSITE" id="PS51257">
    <property type="entry name" value="PROKAR_LIPOPROTEIN"/>
    <property type="match status" value="1"/>
</dbReference>
<evidence type="ECO:0000256" key="8">
    <source>
        <dbReference type="ARBA" id="ARBA00022982"/>
    </source>
</evidence>
<dbReference type="GO" id="GO:0005507">
    <property type="term" value="F:copper ion binding"/>
    <property type="evidence" value="ECO:0007669"/>
    <property type="project" value="InterPro"/>
</dbReference>
<proteinExistence type="inferred from homology"/>
<evidence type="ECO:0000259" key="18">
    <source>
        <dbReference type="PROSITE" id="PS50999"/>
    </source>
</evidence>
<dbReference type="eggNOG" id="COG1622">
    <property type="taxonomic scope" value="Bacteria"/>
</dbReference>
<evidence type="ECO:0000256" key="11">
    <source>
        <dbReference type="ARBA" id="ARBA00023136"/>
    </source>
</evidence>
<sequence>MRKNNAYALFKAFSLFFTSFILTGCNKMVVFQPKGPVARDEALLIYTAFGLMLIVVIPVLVMAIGFAIRYRASNDKATYKPNWANSIKVELIVWLVPVIIVAFLSWLTWTGTFRLDPYKPIAAEAKPLRVEVVSLDWNWLFIYPDYNIATVNELVLPAHTPLNFRLTSATVMTSFYVPQLGSQMYAMAGMQTQLHLLADETGTFDGHNREFSGKGYATMHFKTIVKTPEEFQVWVQNARQTANALSMAEYKALAEPNSNHPVTVYSPVVPGLFDHIVGQFTGWMGADGAMKSMTQPNGKAHE</sequence>
<dbReference type="InterPro" id="IPR006333">
    <property type="entry name" value="Cyt_o_ubiquinol_oxidase_su2"/>
</dbReference>
<evidence type="ECO:0000256" key="12">
    <source>
        <dbReference type="ARBA" id="ARBA00023139"/>
    </source>
</evidence>
<keyword evidence="8 15" id="KW-0249">Electron transport</keyword>
<dbReference type="PANTHER" id="PTHR22888">
    <property type="entry name" value="CYTOCHROME C OXIDASE, SUBUNIT II"/>
    <property type="match status" value="1"/>
</dbReference>
<accession>B3QMY7</accession>
<dbReference type="HOGENOM" id="CLU_036876_6_1_10"/>
<keyword evidence="6 16" id="KW-0812">Transmembrane</keyword>
<evidence type="ECO:0000256" key="4">
    <source>
        <dbReference type="ARBA" id="ARBA00022475"/>
    </source>
</evidence>
<keyword evidence="20" id="KW-1185">Reference proteome</keyword>
<feature type="transmembrane region" description="Helical" evidence="16">
    <location>
        <begin position="89"/>
        <end position="109"/>
    </location>
</feature>
<dbReference type="EMBL" id="CP001099">
    <property type="protein sequence ID" value="ACF11290.1"/>
    <property type="molecule type" value="Genomic_DNA"/>
</dbReference>
<evidence type="ECO:0000256" key="6">
    <source>
        <dbReference type="ARBA" id="ARBA00022692"/>
    </source>
</evidence>
<dbReference type="InterPro" id="IPR010514">
    <property type="entry name" value="COX_ARM"/>
</dbReference>
<keyword evidence="3 15" id="KW-0813">Transport</keyword>
<feature type="domain" description="Cytochrome oxidase subunit II transmembrane region profile" evidence="18">
    <location>
        <begin position="22"/>
        <end position="119"/>
    </location>
</feature>
<evidence type="ECO:0000256" key="7">
    <source>
        <dbReference type="ARBA" id="ARBA00022729"/>
    </source>
</evidence>
<keyword evidence="11 15" id="KW-0472">Membrane</keyword>
<dbReference type="AlphaFoldDB" id="B3QMY7"/>
<keyword evidence="5 15" id="KW-0679">Respiratory chain</keyword>
<dbReference type="PIRSF" id="PIRSF000292">
    <property type="entry name" value="Ubi_od_II"/>
    <property type="match status" value="1"/>
</dbReference>
<dbReference type="STRING" id="517417.Cpar_0877"/>
<dbReference type="Gene3D" id="1.10.287.90">
    <property type="match status" value="1"/>
</dbReference>
<name>B3QMY7_CHLP8</name>
<comment type="subcellular location">
    <subcellularLocation>
        <location evidence="1">Cell membrane</location>
        <topology evidence="1">Multi-pass membrane protein</topology>
    </subcellularLocation>
</comment>
<dbReference type="Proteomes" id="UP000008811">
    <property type="component" value="Chromosome"/>
</dbReference>
<dbReference type="PANTHER" id="PTHR22888:SF18">
    <property type="entry name" value="CYTOCHROME BO(3) UBIQUINOL OXIDASE SUBUNIT 2"/>
    <property type="match status" value="1"/>
</dbReference>
<dbReference type="SUPFAM" id="SSF81464">
    <property type="entry name" value="Cytochrome c oxidase subunit II-like, transmembrane region"/>
    <property type="match status" value="1"/>
</dbReference>
<evidence type="ECO:0000256" key="15">
    <source>
        <dbReference type="PIRNR" id="PIRNR000292"/>
    </source>
</evidence>
<comment type="similarity">
    <text evidence="2 15">Belongs to the cytochrome c oxidase subunit 2 family.</text>
</comment>
<dbReference type="InterPro" id="IPR008972">
    <property type="entry name" value="Cupredoxin"/>
</dbReference>
<dbReference type="NCBIfam" id="TIGR01433">
    <property type="entry name" value="CyoA"/>
    <property type="match status" value="1"/>
</dbReference>
<dbReference type="GO" id="GO:0009486">
    <property type="term" value="F:cytochrome bo3 ubiquinol oxidase activity"/>
    <property type="evidence" value="ECO:0007669"/>
    <property type="project" value="InterPro"/>
</dbReference>
<feature type="transmembrane region" description="Helical" evidence="16">
    <location>
        <begin position="43"/>
        <end position="68"/>
    </location>
</feature>
<evidence type="ECO:0000259" key="17">
    <source>
        <dbReference type="PROSITE" id="PS50857"/>
    </source>
</evidence>
<dbReference type="Pfam" id="PF06481">
    <property type="entry name" value="COX_ARM"/>
    <property type="match status" value="1"/>
</dbReference>
<dbReference type="CDD" id="cd04212">
    <property type="entry name" value="CuRO_UO_II"/>
    <property type="match status" value="1"/>
</dbReference>
<feature type="domain" description="Cytochrome oxidase subunit II copper A binding" evidence="17">
    <location>
        <begin position="125"/>
        <end position="237"/>
    </location>
</feature>
<gene>
    <name evidence="19" type="ordered locus">Cpar_0877</name>
</gene>